<evidence type="ECO:0000256" key="4">
    <source>
        <dbReference type="ARBA" id="ARBA00023125"/>
    </source>
</evidence>
<comment type="similarity">
    <text evidence="1">Belongs to the sigma-70 factor family. ECF subfamily.</text>
</comment>
<evidence type="ECO:0000259" key="7">
    <source>
        <dbReference type="Pfam" id="PF04542"/>
    </source>
</evidence>
<dbReference type="STRING" id="1449976.KALB_2334"/>
<keyword evidence="4" id="KW-0238">DNA-binding</keyword>
<dbReference type="PANTHER" id="PTHR43133:SF62">
    <property type="entry name" value="RNA POLYMERASE SIGMA FACTOR SIGZ"/>
    <property type="match status" value="1"/>
</dbReference>
<dbReference type="SUPFAM" id="SSF88659">
    <property type="entry name" value="Sigma3 and sigma4 domains of RNA polymerase sigma factors"/>
    <property type="match status" value="1"/>
</dbReference>
<evidence type="ECO:0000313" key="10">
    <source>
        <dbReference type="Proteomes" id="UP000019225"/>
    </source>
</evidence>
<dbReference type="InterPro" id="IPR014284">
    <property type="entry name" value="RNA_pol_sigma-70_dom"/>
</dbReference>
<dbReference type="HOGENOM" id="CLU_047691_9_3_11"/>
<proteinExistence type="inferred from homology"/>
<keyword evidence="3" id="KW-0731">Sigma factor</keyword>
<evidence type="ECO:0000256" key="3">
    <source>
        <dbReference type="ARBA" id="ARBA00023082"/>
    </source>
</evidence>
<protein>
    <submittedName>
        <fullName evidence="9">RNA polymerase, sigma-24 subunit, ECF subfamily</fullName>
    </submittedName>
</protein>
<keyword evidence="5" id="KW-0804">Transcription</keyword>
<dbReference type="KEGG" id="kal:KALB_2334"/>
<keyword evidence="2" id="KW-0805">Transcription regulation</keyword>
<dbReference type="Pfam" id="PF04542">
    <property type="entry name" value="Sigma70_r2"/>
    <property type="match status" value="1"/>
</dbReference>
<dbReference type="Proteomes" id="UP000019225">
    <property type="component" value="Chromosome"/>
</dbReference>
<feature type="domain" description="RNA polymerase sigma-70 region 4" evidence="8">
    <location>
        <begin position="162"/>
        <end position="210"/>
    </location>
</feature>
<keyword evidence="10" id="KW-1185">Reference proteome</keyword>
<reference evidence="9 10" key="1">
    <citation type="journal article" date="2014" name="BMC Genomics">
        <title>Complete genome sequence of producer of the glycopeptide antibiotic Aculeximycin Kutzneria albida DSM 43870T, a representative of minor genus of Pseudonocardiaceae.</title>
        <authorList>
            <person name="Rebets Y."/>
            <person name="Tokovenko B."/>
            <person name="Lushchyk I."/>
            <person name="Ruckert C."/>
            <person name="Zaburannyi N."/>
            <person name="Bechthold A."/>
            <person name="Kalinowski J."/>
            <person name="Luzhetskyy A."/>
        </authorList>
    </citation>
    <scope>NUCLEOTIDE SEQUENCE [LARGE SCALE GENOMIC DNA]</scope>
    <source>
        <strain evidence="9">DSM 43870</strain>
    </source>
</reference>
<dbReference type="eggNOG" id="COG1595">
    <property type="taxonomic scope" value="Bacteria"/>
</dbReference>
<evidence type="ECO:0000256" key="5">
    <source>
        <dbReference type="ARBA" id="ARBA00023163"/>
    </source>
</evidence>
<dbReference type="InterPro" id="IPR039425">
    <property type="entry name" value="RNA_pol_sigma-70-like"/>
</dbReference>
<dbReference type="AlphaFoldDB" id="W5W4C7"/>
<evidence type="ECO:0000256" key="6">
    <source>
        <dbReference type="SAM" id="MobiDB-lite"/>
    </source>
</evidence>
<dbReference type="InterPro" id="IPR007630">
    <property type="entry name" value="RNA_pol_sigma70_r4"/>
</dbReference>
<dbReference type="OrthoDB" id="9784272at2"/>
<dbReference type="Gene3D" id="1.10.1740.10">
    <property type="match status" value="1"/>
</dbReference>
<dbReference type="InterPro" id="IPR007627">
    <property type="entry name" value="RNA_pol_sigma70_r2"/>
</dbReference>
<dbReference type="PANTHER" id="PTHR43133">
    <property type="entry name" value="RNA POLYMERASE ECF-TYPE SIGMA FACTO"/>
    <property type="match status" value="1"/>
</dbReference>
<evidence type="ECO:0000256" key="1">
    <source>
        <dbReference type="ARBA" id="ARBA00010641"/>
    </source>
</evidence>
<dbReference type="GO" id="GO:0016987">
    <property type="term" value="F:sigma factor activity"/>
    <property type="evidence" value="ECO:0007669"/>
    <property type="project" value="UniProtKB-KW"/>
</dbReference>
<dbReference type="SUPFAM" id="SSF88946">
    <property type="entry name" value="Sigma2 domain of RNA polymerase sigma factors"/>
    <property type="match status" value="1"/>
</dbReference>
<gene>
    <name evidence="9" type="ORF">KALB_2334</name>
</gene>
<dbReference type="GO" id="GO:0003677">
    <property type="term" value="F:DNA binding"/>
    <property type="evidence" value="ECO:0007669"/>
    <property type="project" value="UniProtKB-KW"/>
</dbReference>
<evidence type="ECO:0000256" key="2">
    <source>
        <dbReference type="ARBA" id="ARBA00023015"/>
    </source>
</evidence>
<evidence type="ECO:0000313" key="9">
    <source>
        <dbReference type="EMBL" id="AHH95702.1"/>
    </source>
</evidence>
<sequence length="226" mass="24416">MLDVRISVVADTPVPPSRRPSSGSGQDGASLVDPPSDAELVGRVSGGDRRAFGTIYDRYCRQAYSLARRVCVDPDLAEDVVQEAFLALWRDPSRYDPQRGGFASWLLTLVHHRAVDAVRRESVHRKRAVPGDGEVTDHVVPAGPGADEKALDGVVGGQVREALGRLPEEQREVIALAYFGGYTQCEVSALTGLPLGTVKSRTFAGIRRLRGLLSSLLGDVRTGAQW</sequence>
<dbReference type="InterPro" id="IPR013324">
    <property type="entry name" value="RNA_pol_sigma_r3/r4-like"/>
</dbReference>
<evidence type="ECO:0000259" key="8">
    <source>
        <dbReference type="Pfam" id="PF04545"/>
    </source>
</evidence>
<name>W5W4C7_9PSEU</name>
<dbReference type="Pfam" id="PF04545">
    <property type="entry name" value="Sigma70_r4"/>
    <property type="match status" value="1"/>
</dbReference>
<accession>W5W4C7</accession>
<dbReference type="InterPro" id="IPR013325">
    <property type="entry name" value="RNA_pol_sigma_r2"/>
</dbReference>
<dbReference type="GO" id="GO:0006352">
    <property type="term" value="P:DNA-templated transcription initiation"/>
    <property type="evidence" value="ECO:0007669"/>
    <property type="project" value="InterPro"/>
</dbReference>
<dbReference type="CDD" id="cd06171">
    <property type="entry name" value="Sigma70_r4"/>
    <property type="match status" value="1"/>
</dbReference>
<feature type="region of interest" description="Disordered" evidence="6">
    <location>
        <begin position="11"/>
        <end position="43"/>
    </location>
</feature>
<dbReference type="Gene3D" id="1.10.10.10">
    <property type="entry name" value="Winged helix-like DNA-binding domain superfamily/Winged helix DNA-binding domain"/>
    <property type="match status" value="1"/>
</dbReference>
<dbReference type="NCBIfam" id="TIGR02937">
    <property type="entry name" value="sigma70-ECF"/>
    <property type="match status" value="1"/>
</dbReference>
<feature type="domain" description="RNA polymerase sigma-70 region 2" evidence="7">
    <location>
        <begin position="55"/>
        <end position="122"/>
    </location>
</feature>
<organism evidence="9 10">
    <name type="scientific">Kutzneria albida DSM 43870</name>
    <dbReference type="NCBI Taxonomy" id="1449976"/>
    <lineage>
        <taxon>Bacteria</taxon>
        <taxon>Bacillati</taxon>
        <taxon>Actinomycetota</taxon>
        <taxon>Actinomycetes</taxon>
        <taxon>Pseudonocardiales</taxon>
        <taxon>Pseudonocardiaceae</taxon>
        <taxon>Kutzneria</taxon>
    </lineage>
</organism>
<dbReference type="EMBL" id="CP007155">
    <property type="protein sequence ID" value="AHH95702.1"/>
    <property type="molecule type" value="Genomic_DNA"/>
</dbReference>
<dbReference type="InterPro" id="IPR036388">
    <property type="entry name" value="WH-like_DNA-bd_sf"/>
</dbReference>